<name>A0A1X2HNF8_SYNRA</name>
<dbReference type="AlphaFoldDB" id="A0A1X2HNF8"/>
<protein>
    <recommendedName>
        <fullName evidence="2">Peroxisomal membrane protein PEX14-like KPWE domain-containing protein</fullName>
    </recommendedName>
</protein>
<accession>A0A1X2HNF8</accession>
<dbReference type="InterPro" id="IPR040554">
    <property type="entry name" value="KPWE_PEX14_dom"/>
</dbReference>
<keyword evidence="4" id="KW-1185">Reference proteome</keyword>
<dbReference type="PANTHER" id="PTHR36855:SF1">
    <property type="entry name" value="PEROXISOME MEMBRANE ANCHOR PROTEIN PEX14P N-TERMINAL DOMAIN-CONTAINING PROTEIN"/>
    <property type="match status" value="1"/>
</dbReference>
<dbReference type="PANTHER" id="PTHR36855">
    <property type="entry name" value="CHROMOSOME 10, WHOLE GENOME SHOTGUN SEQUENCE"/>
    <property type="match status" value="1"/>
</dbReference>
<evidence type="ECO:0000313" key="4">
    <source>
        <dbReference type="Proteomes" id="UP000242180"/>
    </source>
</evidence>
<organism evidence="3 4">
    <name type="scientific">Syncephalastrum racemosum</name>
    <name type="common">Filamentous fungus</name>
    <dbReference type="NCBI Taxonomy" id="13706"/>
    <lineage>
        <taxon>Eukaryota</taxon>
        <taxon>Fungi</taxon>
        <taxon>Fungi incertae sedis</taxon>
        <taxon>Mucoromycota</taxon>
        <taxon>Mucoromycotina</taxon>
        <taxon>Mucoromycetes</taxon>
        <taxon>Mucorales</taxon>
        <taxon>Syncephalastraceae</taxon>
        <taxon>Syncephalastrum</taxon>
    </lineage>
</organism>
<sequence>MKKQSRKLRSSTSTSKDIYILQGKCIYIYIYMLTFPQRFIQPLTLDELRAWKASKEGAKPWSQRQQQGAAPGTPTPSRQTYEEDEDKEIGIAPQSVKFTFQELVEMIESGQEIPGIKQIPNKINEGAPSEPKMSARRKPWEQQQE</sequence>
<evidence type="ECO:0000259" key="2">
    <source>
        <dbReference type="Pfam" id="PF17733"/>
    </source>
</evidence>
<dbReference type="Proteomes" id="UP000242180">
    <property type="component" value="Unassembled WGS sequence"/>
</dbReference>
<comment type="caution">
    <text evidence="3">The sequence shown here is derived from an EMBL/GenBank/DDBJ whole genome shotgun (WGS) entry which is preliminary data.</text>
</comment>
<dbReference type="Pfam" id="PF17733">
    <property type="entry name" value="KPWE_dom"/>
    <property type="match status" value="1"/>
</dbReference>
<feature type="region of interest" description="Disordered" evidence="1">
    <location>
        <begin position="115"/>
        <end position="145"/>
    </location>
</feature>
<gene>
    <name evidence="3" type="ORF">BCR43DRAFT_485874</name>
</gene>
<dbReference type="STRING" id="13706.A0A1X2HNF8"/>
<evidence type="ECO:0000256" key="1">
    <source>
        <dbReference type="SAM" id="MobiDB-lite"/>
    </source>
</evidence>
<evidence type="ECO:0000313" key="3">
    <source>
        <dbReference type="EMBL" id="ORZ00832.1"/>
    </source>
</evidence>
<proteinExistence type="predicted"/>
<dbReference type="OrthoDB" id="9936937at2759"/>
<dbReference type="EMBL" id="MCGN01000002">
    <property type="protein sequence ID" value="ORZ00832.1"/>
    <property type="molecule type" value="Genomic_DNA"/>
</dbReference>
<reference evidence="3 4" key="1">
    <citation type="submission" date="2016-07" db="EMBL/GenBank/DDBJ databases">
        <title>Pervasive Adenine N6-methylation of Active Genes in Fungi.</title>
        <authorList>
            <consortium name="DOE Joint Genome Institute"/>
            <person name="Mondo S.J."/>
            <person name="Dannebaum R.O."/>
            <person name="Kuo R.C."/>
            <person name="Labutti K."/>
            <person name="Haridas S."/>
            <person name="Kuo A."/>
            <person name="Salamov A."/>
            <person name="Ahrendt S.R."/>
            <person name="Lipzen A."/>
            <person name="Sullivan W."/>
            <person name="Andreopoulos W.B."/>
            <person name="Clum A."/>
            <person name="Lindquist E."/>
            <person name="Daum C."/>
            <person name="Ramamoorthy G.K."/>
            <person name="Gryganskyi A."/>
            <person name="Culley D."/>
            <person name="Magnuson J.K."/>
            <person name="James T.Y."/>
            <person name="O'Malley M.A."/>
            <person name="Stajich J.E."/>
            <person name="Spatafora J.W."/>
            <person name="Visel A."/>
            <person name="Grigoriev I.V."/>
        </authorList>
    </citation>
    <scope>NUCLEOTIDE SEQUENCE [LARGE SCALE GENOMIC DNA]</scope>
    <source>
        <strain evidence="3 4">NRRL 2496</strain>
    </source>
</reference>
<dbReference type="InParanoid" id="A0A1X2HNF8"/>
<feature type="region of interest" description="Disordered" evidence="1">
    <location>
        <begin position="55"/>
        <end position="89"/>
    </location>
</feature>
<feature type="domain" description="Peroxisomal membrane protein PEX14-like KPWE" evidence="2">
    <location>
        <begin position="99"/>
        <end position="142"/>
    </location>
</feature>